<reference evidence="4 5" key="1">
    <citation type="submission" date="2024-05" db="EMBL/GenBank/DDBJ databases">
        <title>Genome sequencing and assembly of Indian major carp, Cirrhinus mrigala (Hamilton, 1822).</title>
        <authorList>
            <person name="Mohindra V."/>
            <person name="Chowdhury L.M."/>
            <person name="Lal K."/>
            <person name="Jena J.K."/>
        </authorList>
    </citation>
    <scope>NUCLEOTIDE SEQUENCE [LARGE SCALE GENOMIC DNA]</scope>
    <source>
        <strain evidence="4">CM1030</strain>
        <tissue evidence="4">Blood</tissue>
    </source>
</reference>
<keyword evidence="2" id="KW-0677">Repeat</keyword>
<dbReference type="EMBL" id="JAMKFB020000001">
    <property type="protein sequence ID" value="KAL0203914.1"/>
    <property type="molecule type" value="Genomic_DNA"/>
</dbReference>
<comment type="caution">
    <text evidence="4">The sequence shown here is derived from an EMBL/GenBank/DDBJ whole genome shotgun (WGS) entry which is preliminary data.</text>
</comment>
<dbReference type="Proteomes" id="UP001529510">
    <property type="component" value="Unassembled WGS sequence"/>
</dbReference>
<protein>
    <recommendedName>
        <fullName evidence="3">WDR19 first beta-propeller domain-containing protein</fullName>
    </recommendedName>
</protein>
<gene>
    <name evidence="4" type="ORF">M9458_001932</name>
</gene>
<evidence type="ECO:0000256" key="1">
    <source>
        <dbReference type="ARBA" id="ARBA00022574"/>
    </source>
</evidence>
<keyword evidence="1" id="KW-0853">WD repeat</keyword>
<keyword evidence="5" id="KW-1185">Reference proteome</keyword>
<feature type="non-terminal residue" evidence="4">
    <location>
        <position position="1"/>
    </location>
</feature>
<proteinExistence type="predicted"/>
<name>A0ABD0RZD1_CIRMR</name>
<evidence type="ECO:0000313" key="5">
    <source>
        <dbReference type="Proteomes" id="UP001529510"/>
    </source>
</evidence>
<evidence type="ECO:0000259" key="3">
    <source>
        <dbReference type="Pfam" id="PF23389"/>
    </source>
</evidence>
<organism evidence="4 5">
    <name type="scientific">Cirrhinus mrigala</name>
    <name type="common">Mrigala</name>
    <dbReference type="NCBI Taxonomy" id="683832"/>
    <lineage>
        <taxon>Eukaryota</taxon>
        <taxon>Metazoa</taxon>
        <taxon>Chordata</taxon>
        <taxon>Craniata</taxon>
        <taxon>Vertebrata</taxon>
        <taxon>Euteleostomi</taxon>
        <taxon>Actinopterygii</taxon>
        <taxon>Neopterygii</taxon>
        <taxon>Teleostei</taxon>
        <taxon>Ostariophysi</taxon>
        <taxon>Cypriniformes</taxon>
        <taxon>Cyprinidae</taxon>
        <taxon>Labeoninae</taxon>
        <taxon>Labeonini</taxon>
        <taxon>Cirrhinus</taxon>
    </lineage>
</organism>
<sequence>YGDGYIMIGFSHGYFVVISTHIREIGQELFQAHNHKDSLTSIAISQSLNKAASCGDN</sequence>
<dbReference type="AlphaFoldDB" id="A0ABD0RZD1"/>
<evidence type="ECO:0000313" key="4">
    <source>
        <dbReference type="EMBL" id="KAL0203914.1"/>
    </source>
</evidence>
<dbReference type="InterPro" id="IPR040379">
    <property type="entry name" value="WDR19/dyf-2"/>
</dbReference>
<dbReference type="PANTHER" id="PTHR14920">
    <property type="entry name" value="OSMOTIC AVOIDANCE ABNORMAL PROTEIN 1/WD REPEAT MEMBRANE PROTEIN"/>
    <property type="match status" value="1"/>
</dbReference>
<accession>A0ABD0RZD1</accession>
<feature type="non-terminal residue" evidence="4">
    <location>
        <position position="57"/>
    </location>
</feature>
<evidence type="ECO:0000256" key="2">
    <source>
        <dbReference type="ARBA" id="ARBA00022737"/>
    </source>
</evidence>
<dbReference type="PANTHER" id="PTHR14920:SF0">
    <property type="entry name" value="WD REPEAT DOMAIN 19"/>
    <property type="match status" value="1"/>
</dbReference>
<dbReference type="InterPro" id="IPR057855">
    <property type="entry name" value="Beta-prop_WDR19_1st"/>
</dbReference>
<feature type="domain" description="WDR19 first beta-propeller" evidence="3">
    <location>
        <begin position="1"/>
        <end position="57"/>
    </location>
</feature>
<dbReference type="Pfam" id="PF23389">
    <property type="entry name" value="Beta-prop_WDR19_1st"/>
    <property type="match status" value="1"/>
</dbReference>